<keyword evidence="2" id="KW-1185">Reference proteome</keyword>
<reference evidence="1 2" key="1">
    <citation type="submission" date="2018-10" db="EMBL/GenBank/DDBJ databases">
        <title>Ulvibacterium marinum gen. nov., sp. nov., a novel marine bacterium of the family Flavobacteriaceae, isolated from a culture of the green alga Ulva prolifera.</title>
        <authorList>
            <person name="Zhang Z."/>
        </authorList>
    </citation>
    <scope>NUCLEOTIDE SEQUENCE [LARGE SCALE GENOMIC DNA]</scope>
    <source>
        <strain evidence="1 2">CCMM003</strain>
    </source>
</reference>
<sequence>MKNNMFNGLCPVCHEVIETQHVFSENNQVYLKKGNTASSSITLKTKDQWFPVNFQWMPVMELKNNLENQSENL</sequence>
<evidence type="ECO:0000313" key="2">
    <source>
        <dbReference type="Proteomes" id="UP000276603"/>
    </source>
</evidence>
<accession>A0A3B0C7C8</accession>
<gene>
    <name evidence="1" type="ORF">D7Z94_08645</name>
</gene>
<dbReference type="EMBL" id="RBCJ01000002">
    <property type="protein sequence ID" value="RKN81010.1"/>
    <property type="molecule type" value="Genomic_DNA"/>
</dbReference>
<dbReference type="OrthoDB" id="1450030at2"/>
<organism evidence="1 2">
    <name type="scientific">Ulvibacterium marinum</name>
    <dbReference type="NCBI Taxonomy" id="2419782"/>
    <lineage>
        <taxon>Bacteria</taxon>
        <taxon>Pseudomonadati</taxon>
        <taxon>Bacteroidota</taxon>
        <taxon>Flavobacteriia</taxon>
        <taxon>Flavobacteriales</taxon>
        <taxon>Flavobacteriaceae</taxon>
        <taxon>Ulvibacterium</taxon>
    </lineage>
</organism>
<dbReference type="Proteomes" id="UP000276603">
    <property type="component" value="Unassembled WGS sequence"/>
</dbReference>
<proteinExistence type="predicted"/>
<name>A0A3B0C7C8_9FLAO</name>
<evidence type="ECO:0000313" key="1">
    <source>
        <dbReference type="EMBL" id="RKN81010.1"/>
    </source>
</evidence>
<protein>
    <submittedName>
        <fullName evidence="1">Uncharacterized protein</fullName>
    </submittedName>
</protein>
<dbReference type="RefSeq" id="WP_120711165.1">
    <property type="nucleotide sequence ID" value="NZ_CANMKH010000002.1"/>
</dbReference>
<comment type="caution">
    <text evidence="1">The sequence shown here is derived from an EMBL/GenBank/DDBJ whole genome shotgun (WGS) entry which is preliminary data.</text>
</comment>
<dbReference type="AlphaFoldDB" id="A0A3B0C7C8"/>